<protein>
    <submittedName>
        <fullName evidence="1">Uncharacterized protein</fullName>
    </submittedName>
</protein>
<dbReference type="EMBL" id="FXTC01000006">
    <property type="protein sequence ID" value="SMO76243.1"/>
    <property type="molecule type" value="Genomic_DNA"/>
</dbReference>
<evidence type="ECO:0000313" key="1">
    <source>
        <dbReference type="EMBL" id="SMO76243.1"/>
    </source>
</evidence>
<sequence length="179" mass="18704">MENFHASESILTSAIETTKVGQSVSAAENFLFLELPASMAGGELLAAGWRASGIGRILAAQANKALKVASSGGGETLPMTIQKIIPHGTKVIDIINDIKGLTWSTGNEHAVVRLANGEKAIVSGGPGGISFEMGQIKTLFGHTHPTSAPPSAADFTALKKLNQTKQYIFHGGETTLIRP</sequence>
<evidence type="ECO:0000313" key="2">
    <source>
        <dbReference type="Proteomes" id="UP000316916"/>
    </source>
</evidence>
<reference evidence="1 2" key="1">
    <citation type="submission" date="2017-05" db="EMBL/GenBank/DDBJ databases">
        <authorList>
            <person name="Varghese N."/>
            <person name="Submissions S."/>
        </authorList>
    </citation>
    <scope>NUCLEOTIDE SEQUENCE [LARGE SCALE GENOMIC DNA]</scope>
    <source>
        <strain evidence="1 2">DSM 29371</strain>
    </source>
</reference>
<proteinExistence type="predicted"/>
<dbReference type="Proteomes" id="UP000316916">
    <property type="component" value="Unassembled WGS sequence"/>
</dbReference>
<gene>
    <name evidence="1" type="ORF">SAMN06265171_106194</name>
</gene>
<accession>A0A521DX01</accession>
<name>A0A521DX01_9FLAO</name>
<keyword evidence="2" id="KW-1185">Reference proteome</keyword>
<organism evidence="1 2">
    <name type="scientific">Chryseobacterium rhizoplanae</name>
    <dbReference type="NCBI Taxonomy" id="1609531"/>
    <lineage>
        <taxon>Bacteria</taxon>
        <taxon>Pseudomonadati</taxon>
        <taxon>Bacteroidota</taxon>
        <taxon>Flavobacteriia</taxon>
        <taxon>Flavobacteriales</taxon>
        <taxon>Weeksellaceae</taxon>
        <taxon>Chryseobacterium group</taxon>
        <taxon>Chryseobacterium</taxon>
    </lineage>
</organism>
<dbReference type="RefSeq" id="WP_142718653.1">
    <property type="nucleotide sequence ID" value="NZ_FXTC01000006.1"/>
</dbReference>
<dbReference type="AlphaFoldDB" id="A0A521DX01"/>